<dbReference type="Proteomes" id="UP000800200">
    <property type="component" value="Unassembled WGS sequence"/>
</dbReference>
<reference evidence="2" key="1">
    <citation type="journal article" date="2020" name="Stud. Mycol.">
        <title>101 Dothideomycetes genomes: a test case for predicting lifestyles and emergence of pathogens.</title>
        <authorList>
            <person name="Haridas S."/>
            <person name="Albert R."/>
            <person name="Binder M."/>
            <person name="Bloem J."/>
            <person name="Labutti K."/>
            <person name="Salamov A."/>
            <person name="Andreopoulos B."/>
            <person name="Baker S."/>
            <person name="Barry K."/>
            <person name="Bills G."/>
            <person name="Bluhm B."/>
            <person name="Cannon C."/>
            <person name="Castanera R."/>
            <person name="Culley D."/>
            <person name="Daum C."/>
            <person name="Ezra D."/>
            <person name="Gonzalez J."/>
            <person name="Henrissat B."/>
            <person name="Kuo A."/>
            <person name="Liang C."/>
            <person name="Lipzen A."/>
            <person name="Lutzoni F."/>
            <person name="Magnuson J."/>
            <person name="Mondo S."/>
            <person name="Nolan M."/>
            <person name="Ohm R."/>
            <person name="Pangilinan J."/>
            <person name="Park H.-J."/>
            <person name="Ramirez L."/>
            <person name="Alfaro M."/>
            <person name="Sun H."/>
            <person name="Tritt A."/>
            <person name="Yoshinaga Y."/>
            <person name="Zwiers L.-H."/>
            <person name="Turgeon B."/>
            <person name="Goodwin S."/>
            <person name="Spatafora J."/>
            <person name="Crous P."/>
            <person name="Grigoriev I."/>
        </authorList>
    </citation>
    <scope>NUCLEOTIDE SEQUENCE</scope>
    <source>
        <strain evidence="2">CBS 207.26</strain>
    </source>
</reference>
<evidence type="ECO:0008006" key="4">
    <source>
        <dbReference type="Google" id="ProtNLM"/>
    </source>
</evidence>
<sequence>MLAKNIIVVFTLSALSLAQDVDNNDIPSQCTAVCSDVVSLSRTCDQQNDDNDTGYRNCVCNANNANTQIPLCEACVSQFDNDRNDNDVNDLLRACAFSTTSYNPSATASVTQISGTNVPSSLASSLSSVLATGGTATVTQSGGSQTTNPAQQSTGAAAVLGAPVEVGLGMLGVALGML</sequence>
<evidence type="ECO:0000313" key="2">
    <source>
        <dbReference type="EMBL" id="KAF2181688.1"/>
    </source>
</evidence>
<dbReference type="AlphaFoldDB" id="A0A6A6DU47"/>
<protein>
    <recommendedName>
        <fullName evidence="4">GPI anchored protein</fullName>
    </recommendedName>
</protein>
<evidence type="ECO:0000313" key="3">
    <source>
        <dbReference type="Proteomes" id="UP000800200"/>
    </source>
</evidence>
<gene>
    <name evidence="2" type="ORF">K469DRAFT_752581</name>
</gene>
<feature type="signal peptide" evidence="1">
    <location>
        <begin position="1"/>
        <end position="18"/>
    </location>
</feature>
<evidence type="ECO:0000256" key="1">
    <source>
        <dbReference type="SAM" id="SignalP"/>
    </source>
</evidence>
<feature type="chain" id="PRO_5025579398" description="GPI anchored protein" evidence="1">
    <location>
        <begin position="19"/>
        <end position="178"/>
    </location>
</feature>
<organism evidence="2 3">
    <name type="scientific">Zopfia rhizophila CBS 207.26</name>
    <dbReference type="NCBI Taxonomy" id="1314779"/>
    <lineage>
        <taxon>Eukaryota</taxon>
        <taxon>Fungi</taxon>
        <taxon>Dikarya</taxon>
        <taxon>Ascomycota</taxon>
        <taxon>Pezizomycotina</taxon>
        <taxon>Dothideomycetes</taxon>
        <taxon>Dothideomycetes incertae sedis</taxon>
        <taxon>Zopfiaceae</taxon>
        <taxon>Zopfia</taxon>
    </lineage>
</organism>
<keyword evidence="3" id="KW-1185">Reference proteome</keyword>
<dbReference type="OrthoDB" id="4843554at2759"/>
<dbReference type="EMBL" id="ML994651">
    <property type="protein sequence ID" value="KAF2181688.1"/>
    <property type="molecule type" value="Genomic_DNA"/>
</dbReference>
<name>A0A6A6DU47_9PEZI</name>
<proteinExistence type="predicted"/>
<keyword evidence="1" id="KW-0732">Signal</keyword>
<accession>A0A6A6DU47</accession>